<proteinExistence type="predicted"/>
<keyword evidence="2" id="KW-1185">Reference proteome</keyword>
<protein>
    <submittedName>
        <fullName evidence="1">Uncharacterized protein</fullName>
    </submittedName>
</protein>
<dbReference type="EMBL" id="JANHOG010001650">
    <property type="protein sequence ID" value="KAJ3533719.1"/>
    <property type="molecule type" value="Genomic_DNA"/>
</dbReference>
<accession>A0ACC1S7J0</accession>
<reference evidence="1" key="1">
    <citation type="submission" date="2022-07" db="EMBL/GenBank/DDBJ databases">
        <title>Genome Sequence of Phlebia brevispora.</title>
        <authorList>
            <person name="Buettner E."/>
        </authorList>
    </citation>
    <scope>NUCLEOTIDE SEQUENCE</scope>
    <source>
        <strain evidence="1">MPL23</strain>
    </source>
</reference>
<dbReference type="Proteomes" id="UP001148662">
    <property type="component" value="Unassembled WGS sequence"/>
</dbReference>
<comment type="caution">
    <text evidence="1">The sequence shown here is derived from an EMBL/GenBank/DDBJ whole genome shotgun (WGS) entry which is preliminary data.</text>
</comment>
<evidence type="ECO:0000313" key="2">
    <source>
        <dbReference type="Proteomes" id="UP001148662"/>
    </source>
</evidence>
<gene>
    <name evidence="1" type="ORF">NM688_g7243</name>
</gene>
<name>A0ACC1S7J0_9APHY</name>
<evidence type="ECO:0000313" key="1">
    <source>
        <dbReference type="EMBL" id="KAJ3533719.1"/>
    </source>
</evidence>
<organism evidence="1 2">
    <name type="scientific">Phlebia brevispora</name>
    <dbReference type="NCBI Taxonomy" id="194682"/>
    <lineage>
        <taxon>Eukaryota</taxon>
        <taxon>Fungi</taxon>
        <taxon>Dikarya</taxon>
        <taxon>Basidiomycota</taxon>
        <taxon>Agaricomycotina</taxon>
        <taxon>Agaricomycetes</taxon>
        <taxon>Polyporales</taxon>
        <taxon>Meruliaceae</taxon>
        <taxon>Phlebia</taxon>
    </lineage>
</organism>
<sequence>MHVSRSLIGVSTRTGSRGLRFLRPNAQLLPVAGTARRYTDAITVGTSTEGEKGTETLSEAKTREAWLFVDSVFPLMLAAWDPRQYFGALRQETVCDQLSALLGTVKAHDFHVLSIEPQMKDGGAFVKFSYSAGEPQAALDTIMTELRRTADKEGGMPSWMGVKTGSVWLVKGKPWREDMHRYASPIVKVAFEGPDVKEEALYDLLRPYGRILDLKPPIPVPAGTPRSAMVTFRHVRSAAIARNTIHGYSIPSDTTGTMTRLRTSYEQPIQAHAVKDYISNHPRIFLPILFFLIGSLTYTVFDPVRVFMVEGKLNDWFDHRQYRLYQWFKSTMIESFSLADGQEHDGADIPASGIWKERQDAEAALVSYISDLPSAHNITFIPTGSSSIRSIDTVAFVFGPQGSGKTHMVRRTIQDTHRKALVIDVAQLSKVTSDAALVAGLASQTGYWPVFSFLNSVNNLIDLASVGVIGQKAGLSSSLTDQLKQVLEVVGTGLRSVNVSYRKQRQKQLEEQRVAQLRAADEARTHERIVEGIWHDPRLDCVAGNGVMCELGVGDEFFGEADSDIKKPTNVDEKDKGSDGWSWNWSWNWNGNGDTKKPTVLANMEELRAIEAMPIVVINNFDSKGSNARKTELLDVLAQWAATLADNGVAHVIVVSDNRENAKQLAKALPSKPLNIIALSDADSASALSLVKEKLRDANIDTDFGHEETSYIERLGGRAEDLESLVHKVRSGMTVEQAVEDIIRRGLSELRKSAFGDDTEDAKTLPWAREQAWFLMKQLAKKGEIPYYELLVDLPFKGDETALREMEHAELISIITHHGRPSVVKPGKPVYKYVFERLVEDSVFQANQDFVLNQKIIAANEAIVKACEEELLTLKEVEAGTSHWWGSRKAVSSRGEYLLKKMRVAVEKIEALEKQNAAYKRTLSKAA</sequence>